<organism evidence="1 2">
    <name type="scientific">Parasponia andersonii</name>
    <name type="common">Sponia andersonii</name>
    <dbReference type="NCBI Taxonomy" id="3476"/>
    <lineage>
        <taxon>Eukaryota</taxon>
        <taxon>Viridiplantae</taxon>
        <taxon>Streptophyta</taxon>
        <taxon>Embryophyta</taxon>
        <taxon>Tracheophyta</taxon>
        <taxon>Spermatophyta</taxon>
        <taxon>Magnoliopsida</taxon>
        <taxon>eudicotyledons</taxon>
        <taxon>Gunneridae</taxon>
        <taxon>Pentapetalae</taxon>
        <taxon>rosids</taxon>
        <taxon>fabids</taxon>
        <taxon>Rosales</taxon>
        <taxon>Cannabaceae</taxon>
        <taxon>Parasponia</taxon>
    </lineage>
</organism>
<evidence type="ECO:0000313" key="1">
    <source>
        <dbReference type="EMBL" id="PON69353.1"/>
    </source>
</evidence>
<reference evidence="2" key="1">
    <citation type="submission" date="2016-06" db="EMBL/GenBank/DDBJ databases">
        <title>Parallel loss of symbiosis genes in relatives of nitrogen-fixing non-legume Parasponia.</title>
        <authorList>
            <person name="Van Velzen R."/>
            <person name="Holmer R."/>
            <person name="Bu F."/>
            <person name="Rutten L."/>
            <person name="Van Zeijl A."/>
            <person name="Liu W."/>
            <person name="Santuari L."/>
            <person name="Cao Q."/>
            <person name="Sharma T."/>
            <person name="Shen D."/>
            <person name="Roswanjaya Y."/>
            <person name="Wardhani T."/>
            <person name="Kalhor M.S."/>
            <person name="Jansen J."/>
            <person name="Van den Hoogen J."/>
            <person name="Gungor B."/>
            <person name="Hartog M."/>
            <person name="Hontelez J."/>
            <person name="Verver J."/>
            <person name="Yang W.-C."/>
            <person name="Schijlen E."/>
            <person name="Repin R."/>
            <person name="Schilthuizen M."/>
            <person name="Schranz E."/>
            <person name="Heidstra R."/>
            <person name="Miyata K."/>
            <person name="Fedorova E."/>
            <person name="Kohlen W."/>
            <person name="Bisseling T."/>
            <person name="Smit S."/>
            <person name="Geurts R."/>
        </authorList>
    </citation>
    <scope>NUCLEOTIDE SEQUENCE [LARGE SCALE GENOMIC DNA]</scope>
    <source>
        <strain evidence="2">cv. WU1-14</strain>
    </source>
</reference>
<accession>A0A2P5D7T2</accession>
<keyword evidence="2" id="KW-1185">Reference proteome</keyword>
<feature type="non-terminal residue" evidence="1">
    <location>
        <position position="1"/>
    </location>
</feature>
<sequence length="128" mass="14891">RKKFTRTIVCKNAVNRPLPVISTRTTPIFKMVKSTSVTDNDFSIFYLRYVLNGNMTIFTYPQILHHPYVVYHHKCSLKQKQLLIFHSDVPSCTLSPQYPCHAKQIRYQARNHTASSRQLVHSDTNQSP</sequence>
<comment type="caution">
    <text evidence="1">The sequence shown here is derived from an EMBL/GenBank/DDBJ whole genome shotgun (WGS) entry which is preliminary data.</text>
</comment>
<gene>
    <name evidence="1" type="ORF">PanWU01x14_087940</name>
</gene>
<protein>
    <submittedName>
        <fullName evidence="1">Uncharacterized protein</fullName>
    </submittedName>
</protein>
<dbReference type="Proteomes" id="UP000237105">
    <property type="component" value="Unassembled WGS sequence"/>
</dbReference>
<evidence type="ECO:0000313" key="2">
    <source>
        <dbReference type="Proteomes" id="UP000237105"/>
    </source>
</evidence>
<dbReference type="OrthoDB" id="10319951at2759"/>
<proteinExistence type="predicted"/>
<dbReference type="EMBL" id="JXTB01000056">
    <property type="protein sequence ID" value="PON69353.1"/>
    <property type="molecule type" value="Genomic_DNA"/>
</dbReference>
<dbReference type="AlphaFoldDB" id="A0A2P5D7T2"/>
<name>A0A2P5D7T2_PARAD</name>